<name>A0A2N9FWG9_FAGSY</name>
<keyword evidence="2 3" id="KW-0694">RNA-binding</keyword>
<feature type="region of interest" description="Disordered" evidence="4">
    <location>
        <begin position="194"/>
        <end position="214"/>
    </location>
</feature>
<proteinExistence type="predicted"/>
<protein>
    <recommendedName>
        <fullName evidence="5">DRBM domain-containing protein</fullName>
    </recommendedName>
</protein>
<accession>A0A2N9FWG9</accession>
<keyword evidence="1" id="KW-0677">Repeat</keyword>
<evidence type="ECO:0000256" key="3">
    <source>
        <dbReference type="PROSITE-ProRule" id="PRU00266"/>
    </source>
</evidence>
<dbReference type="EMBL" id="OIVN01006318">
    <property type="protein sequence ID" value="SPD30475.1"/>
    <property type="molecule type" value="Genomic_DNA"/>
</dbReference>
<dbReference type="PROSITE" id="PS50137">
    <property type="entry name" value="DS_RBD"/>
    <property type="match status" value="1"/>
</dbReference>
<dbReference type="GO" id="GO:0003723">
    <property type="term" value="F:RNA binding"/>
    <property type="evidence" value="ECO:0007669"/>
    <property type="project" value="UniProtKB-UniRule"/>
</dbReference>
<gene>
    <name evidence="6" type="ORF">FSB_LOCUS19231</name>
    <name evidence="7" type="ORF">FSB_LOCUS58357</name>
</gene>
<evidence type="ECO:0000259" key="5">
    <source>
        <dbReference type="PROSITE" id="PS50137"/>
    </source>
</evidence>
<reference evidence="6" key="1">
    <citation type="submission" date="2018-02" db="EMBL/GenBank/DDBJ databases">
        <authorList>
            <person name="Cohen D.B."/>
            <person name="Kent A.D."/>
        </authorList>
    </citation>
    <scope>NUCLEOTIDE SEQUENCE</scope>
</reference>
<dbReference type="PANTHER" id="PTHR46031:SF31">
    <property type="entry name" value="DOUBLE-STRANDED RNA-BINDING PROTEIN 1-LIKE"/>
    <property type="match status" value="1"/>
</dbReference>
<feature type="domain" description="DRBM" evidence="5">
    <location>
        <begin position="26"/>
        <end position="94"/>
    </location>
</feature>
<evidence type="ECO:0000256" key="1">
    <source>
        <dbReference type="ARBA" id="ARBA00022737"/>
    </source>
</evidence>
<dbReference type="EMBL" id="OIVN01001221">
    <property type="protein sequence ID" value="SPC91349.1"/>
    <property type="molecule type" value="Genomic_DNA"/>
</dbReference>
<dbReference type="InterPro" id="IPR014720">
    <property type="entry name" value="dsRBD_dom"/>
</dbReference>
<dbReference type="SUPFAM" id="SSF54768">
    <property type="entry name" value="dsRNA-binding domain-like"/>
    <property type="match status" value="1"/>
</dbReference>
<evidence type="ECO:0000313" key="6">
    <source>
        <dbReference type="EMBL" id="SPC91349.1"/>
    </source>
</evidence>
<evidence type="ECO:0000256" key="2">
    <source>
        <dbReference type="ARBA" id="ARBA00022884"/>
    </source>
</evidence>
<evidence type="ECO:0000256" key="4">
    <source>
        <dbReference type="SAM" id="MobiDB-lite"/>
    </source>
</evidence>
<evidence type="ECO:0000313" key="7">
    <source>
        <dbReference type="EMBL" id="SPD30475.1"/>
    </source>
</evidence>
<sequence length="285" mass="30932">MPKTTLPDSLSSTSPLLNRFMDHSALYKNLLQELAQHEGFSIPLYNTTKSGALHIPTFFSTVEVQGEVFRGNEGKSKKQAELNAAKVAYAILKERGLSRSAEAASPSLAEDEALLTTSSTLTKTMESQQSLEDQYDLLPSPIIKYKETAKKDSTVHGVQEVGLTETLSSTAKLCTLDSSSSPVVLKIDQNTENGSTFSCPESVPSSTKQGLLSSPTLAHPDLSAVAISDSNMRKSVGTRSYLLCNRVRVYSSLPEIEFPKGIIVLPISDNKWVAVSLEFPNEESN</sequence>
<dbReference type="Gene3D" id="3.30.160.20">
    <property type="match status" value="1"/>
</dbReference>
<dbReference type="Pfam" id="PF00035">
    <property type="entry name" value="dsrm"/>
    <property type="match status" value="1"/>
</dbReference>
<dbReference type="SMART" id="SM00358">
    <property type="entry name" value="DSRM"/>
    <property type="match status" value="1"/>
</dbReference>
<dbReference type="AlphaFoldDB" id="A0A2N9FWG9"/>
<dbReference type="PANTHER" id="PTHR46031">
    <property type="match status" value="1"/>
</dbReference>
<organism evidence="6">
    <name type="scientific">Fagus sylvatica</name>
    <name type="common">Beechnut</name>
    <dbReference type="NCBI Taxonomy" id="28930"/>
    <lineage>
        <taxon>Eukaryota</taxon>
        <taxon>Viridiplantae</taxon>
        <taxon>Streptophyta</taxon>
        <taxon>Embryophyta</taxon>
        <taxon>Tracheophyta</taxon>
        <taxon>Spermatophyta</taxon>
        <taxon>Magnoliopsida</taxon>
        <taxon>eudicotyledons</taxon>
        <taxon>Gunneridae</taxon>
        <taxon>Pentapetalae</taxon>
        <taxon>rosids</taxon>
        <taxon>fabids</taxon>
        <taxon>Fagales</taxon>
        <taxon>Fagaceae</taxon>
        <taxon>Fagus</taxon>
    </lineage>
</organism>